<evidence type="ECO:0000256" key="1">
    <source>
        <dbReference type="SAM" id="MobiDB-lite"/>
    </source>
</evidence>
<evidence type="ECO:0000313" key="2">
    <source>
        <dbReference type="EMBL" id="KAE9047595.1"/>
    </source>
</evidence>
<protein>
    <submittedName>
        <fullName evidence="2">Uncharacterized protein</fullName>
    </submittedName>
</protein>
<feature type="region of interest" description="Disordered" evidence="1">
    <location>
        <begin position="1"/>
        <end position="114"/>
    </location>
</feature>
<evidence type="ECO:0000313" key="3">
    <source>
        <dbReference type="Proteomes" id="UP000429607"/>
    </source>
</evidence>
<accession>A0A6A3NQ66</accession>
<reference evidence="2 3" key="1">
    <citation type="submission" date="2018-09" db="EMBL/GenBank/DDBJ databases">
        <title>Genomic investigation of the strawberry pathogen Phytophthora fragariae indicates pathogenicity is determined by transcriptional variation in three key races.</title>
        <authorList>
            <person name="Adams T.M."/>
            <person name="Armitage A.D."/>
            <person name="Sobczyk M.K."/>
            <person name="Bates H.J."/>
            <person name="Dunwell J.M."/>
            <person name="Nellist C.F."/>
            <person name="Harrison R.J."/>
        </authorList>
    </citation>
    <scope>NUCLEOTIDE SEQUENCE [LARGE SCALE GENOMIC DNA]</scope>
    <source>
        <strain evidence="2 3">SCRP249</strain>
    </source>
</reference>
<dbReference type="EMBL" id="QXFV01000164">
    <property type="protein sequence ID" value="KAE9047595.1"/>
    <property type="molecule type" value="Genomic_DNA"/>
</dbReference>
<name>A0A6A3NQ66_9STRA</name>
<comment type="caution">
    <text evidence="2">The sequence shown here is derived from an EMBL/GenBank/DDBJ whole genome shotgun (WGS) entry which is preliminary data.</text>
</comment>
<feature type="compositionally biased region" description="Basic and acidic residues" evidence="1">
    <location>
        <begin position="71"/>
        <end position="80"/>
    </location>
</feature>
<sequence>MFVPTDQALSTYRAPPTSLSSPSAFVEAADARPVRTVHSPTSRDSRALATSLSKRSRSAQDATLLLDDTNEPPRQRRRTNDPSPNQTSPLPWMRDVSSQRTETSPSSPVSPTTTIARSDVVGCIVLASPAVSTVTPRTPQRDNRRVYHPRFQRLDILEWFAEAFESDGYDSEALAVTERLPRATAPSAASPSPSSPGFELVADSVSVPPVTNWSLTYVGRV</sequence>
<dbReference type="AlphaFoldDB" id="A0A6A3NQ66"/>
<organism evidence="2 3">
    <name type="scientific">Phytophthora rubi</name>
    <dbReference type="NCBI Taxonomy" id="129364"/>
    <lineage>
        <taxon>Eukaryota</taxon>
        <taxon>Sar</taxon>
        <taxon>Stramenopiles</taxon>
        <taxon>Oomycota</taxon>
        <taxon>Peronosporomycetes</taxon>
        <taxon>Peronosporales</taxon>
        <taxon>Peronosporaceae</taxon>
        <taxon>Phytophthora</taxon>
    </lineage>
</organism>
<gene>
    <name evidence="2" type="ORF">PR001_g4157</name>
</gene>
<feature type="compositionally biased region" description="Low complexity" evidence="1">
    <location>
        <begin position="103"/>
        <end position="114"/>
    </location>
</feature>
<proteinExistence type="predicted"/>
<dbReference type="Proteomes" id="UP000429607">
    <property type="component" value="Unassembled WGS sequence"/>
</dbReference>